<feature type="non-terminal residue" evidence="2">
    <location>
        <position position="125"/>
    </location>
</feature>
<comment type="caution">
    <text evidence="2">The sequence shown here is derived from an EMBL/GenBank/DDBJ whole genome shotgun (WGS) entry which is preliminary data.</text>
</comment>
<feature type="chain" id="PRO_5022105634" evidence="1">
    <location>
        <begin position="23"/>
        <end position="125"/>
    </location>
</feature>
<name>A0A538SVS8_UNCEI</name>
<evidence type="ECO:0000313" key="2">
    <source>
        <dbReference type="EMBL" id="TMQ55445.1"/>
    </source>
</evidence>
<sequence length="125" mass="13730">MRRAFLMGLALLGALGAGPFVATTGASVSDNFPTYLRDRGTGVATSLFGTYVRKGELLAYPFYEYTRNNDQEYKPSELGFAGEHDYRGKYTEHEGLIFLSYGISENVALELESALYSSATLHKAP</sequence>
<evidence type="ECO:0000256" key="1">
    <source>
        <dbReference type="SAM" id="SignalP"/>
    </source>
</evidence>
<dbReference type="AlphaFoldDB" id="A0A538SVS8"/>
<keyword evidence="1" id="KW-0732">Signal</keyword>
<gene>
    <name evidence="2" type="ORF">E6K74_03305</name>
</gene>
<accession>A0A538SVS8</accession>
<organism evidence="2 3">
    <name type="scientific">Eiseniibacteriota bacterium</name>
    <dbReference type="NCBI Taxonomy" id="2212470"/>
    <lineage>
        <taxon>Bacteria</taxon>
        <taxon>Candidatus Eiseniibacteriota</taxon>
    </lineage>
</organism>
<reference evidence="2 3" key="1">
    <citation type="journal article" date="2019" name="Nat. Microbiol.">
        <title>Mediterranean grassland soil C-N compound turnover is dependent on rainfall and depth, and is mediated by genomically divergent microorganisms.</title>
        <authorList>
            <person name="Diamond S."/>
            <person name="Andeer P.F."/>
            <person name="Li Z."/>
            <person name="Crits-Christoph A."/>
            <person name="Burstein D."/>
            <person name="Anantharaman K."/>
            <person name="Lane K.R."/>
            <person name="Thomas B.C."/>
            <person name="Pan C."/>
            <person name="Northen T.R."/>
            <person name="Banfield J.F."/>
        </authorList>
    </citation>
    <scope>NUCLEOTIDE SEQUENCE [LARGE SCALE GENOMIC DNA]</scope>
    <source>
        <strain evidence="2">WS_4</strain>
    </source>
</reference>
<feature type="signal peptide" evidence="1">
    <location>
        <begin position="1"/>
        <end position="22"/>
    </location>
</feature>
<dbReference type="EMBL" id="VBOU01000026">
    <property type="protein sequence ID" value="TMQ55445.1"/>
    <property type="molecule type" value="Genomic_DNA"/>
</dbReference>
<protein>
    <submittedName>
        <fullName evidence="2">Uncharacterized protein</fullName>
    </submittedName>
</protein>
<proteinExistence type="predicted"/>
<dbReference type="Proteomes" id="UP000319829">
    <property type="component" value="Unassembled WGS sequence"/>
</dbReference>
<evidence type="ECO:0000313" key="3">
    <source>
        <dbReference type="Proteomes" id="UP000319829"/>
    </source>
</evidence>